<evidence type="ECO:0000313" key="4">
    <source>
        <dbReference type="EMBL" id="VFJ98427.1"/>
    </source>
</evidence>
<dbReference type="EMBL" id="CAADFJ010000021">
    <property type="protein sequence ID" value="VFJ98427.1"/>
    <property type="molecule type" value="Genomic_DNA"/>
</dbReference>
<gene>
    <name evidence="2" type="ORF">BECKH772A_GA0070896_1002319</name>
    <name evidence="3" type="ORF">BECKH772B_GA0070898_1002119</name>
    <name evidence="4" type="ORF">BECKH772C_GA0070978_1002119</name>
</gene>
<feature type="region of interest" description="Disordered" evidence="1">
    <location>
        <begin position="26"/>
        <end position="56"/>
    </location>
</feature>
<organism evidence="2">
    <name type="scientific">Candidatus Kentrum eta</name>
    <dbReference type="NCBI Taxonomy" id="2126337"/>
    <lineage>
        <taxon>Bacteria</taxon>
        <taxon>Pseudomonadati</taxon>
        <taxon>Pseudomonadota</taxon>
        <taxon>Gammaproteobacteria</taxon>
        <taxon>Candidatus Kentrum</taxon>
    </lineage>
</organism>
<name>A0A450UDW2_9GAMM</name>
<dbReference type="EMBL" id="CAADFI010000021">
    <property type="protein sequence ID" value="VFJ91793.1"/>
    <property type="molecule type" value="Genomic_DNA"/>
</dbReference>
<reference evidence="2" key="1">
    <citation type="submission" date="2019-02" db="EMBL/GenBank/DDBJ databases">
        <authorList>
            <person name="Gruber-Vodicka R. H."/>
            <person name="Seah K. B. B."/>
        </authorList>
    </citation>
    <scope>NUCLEOTIDE SEQUENCE</scope>
    <source>
        <strain evidence="4">BECK_SA2B12</strain>
        <strain evidence="2">BECK_SA2B15</strain>
        <strain evidence="3">BECK_SA2B20</strain>
    </source>
</reference>
<evidence type="ECO:0000256" key="1">
    <source>
        <dbReference type="SAM" id="MobiDB-lite"/>
    </source>
</evidence>
<dbReference type="AlphaFoldDB" id="A0A450UDW2"/>
<dbReference type="EMBL" id="CAADFG010000023">
    <property type="protein sequence ID" value="VFJ90707.1"/>
    <property type="molecule type" value="Genomic_DNA"/>
</dbReference>
<feature type="compositionally biased region" description="Basic residues" evidence="1">
    <location>
        <begin position="358"/>
        <end position="367"/>
    </location>
</feature>
<feature type="region of interest" description="Disordered" evidence="1">
    <location>
        <begin position="213"/>
        <end position="385"/>
    </location>
</feature>
<sequence>MFPVDAAFGLIHPTARTFMATMSRLRNVPNGGLSPRPKGANQTRQGGGKAQRDTTLANGSLLPAGRILPWRARLAPNPKISWNGALGFMQRVALLIAAGFMLFGCEGTAPSVRTPPHTDSKPAGPSVSGTQVSESVFRAVALHPSRRVIRSVVSEYKDDKEESRPSRVEVIGRLPHNATDADRAVLQDSMFRMQERLITEHGIAAGDINMNLERDENVPHPGRVELASVPKTTSGVTPKPQPSEETGQRKPSTPDTAKPSPSEPRTEHSRNQKGHLAQESGVRRPGGRNKSDKGKGAQHAADSPSPAVPPDSPIRHRKPDAGPFIPKPDKHSKQTRIAKGPSKSGVSRKQGNAGPFIPRRRPGKPPKKPGQGSLPKPIADSTPPLPETIYFGGYIVAKRPDLEIPFSGSSPDAGDVGIVKKARATGSRAPKRCIDGRSTPSALVQRDDFRAGFSGAIYFLSGNHHTIYLSNIWLDDDRPSLAERIRVSGYDARQKQAKPLFRFDTDTEIYVLGSDIVFRAYPTNAPGTPILCMDARVSLKNPGKNGKVIMYYRHDGALYRYDARLRRLAATLLLGKGIR</sequence>
<feature type="compositionally biased region" description="Polar residues" evidence="1">
    <location>
        <begin position="243"/>
        <end position="255"/>
    </location>
</feature>
<evidence type="ECO:0000313" key="2">
    <source>
        <dbReference type="EMBL" id="VFJ90707.1"/>
    </source>
</evidence>
<protein>
    <submittedName>
        <fullName evidence="2">Uncharacterized protein</fullName>
    </submittedName>
</protein>
<accession>A0A450UDW2</accession>
<evidence type="ECO:0000313" key="3">
    <source>
        <dbReference type="EMBL" id="VFJ91793.1"/>
    </source>
</evidence>
<proteinExistence type="predicted"/>